<reference evidence="1 2" key="1">
    <citation type="journal article" date="2016" name="Front. Microbiol.">
        <title>Microevolution Analysis of Bacillus coahuilensis Unveils Differences in Phosphorus Acquisition Strategies and Their Regulation.</title>
        <authorList>
            <person name="Gomez-Lunar Z."/>
            <person name="Hernandez-Gonzalez I."/>
            <person name="Rodriguez-Torres M.D."/>
            <person name="Souza V."/>
            <person name="Olmedo-Alvarez G."/>
        </authorList>
    </citation>
    <scope>NUCLEOTIDE SEQUENCE [LARGE SCALE GENOMIC DNA]</scope>
    <source>
        <strain evidence="2">p1.1.43</strain>
    </source>
</reference>
<name>A0A147K9P7_9BACI</name>
<dbReference type="Proteomes" id="UP000074108">
    <property type="component" value="Unassembled WGS sequence"/>
</dbReference>
<dbReference type="InterPro" id="IPR007546">
    <property type="entry name" value="DUF503"/>
</dbReference>
<evidence type="ECO:0000313" key="1">
    <source>
        <dbReference type="EMBL" id="KUP07149.1"/>
    </source>
</evidence>
<proteinExistence type="predicted"/>
<dbReference type="PANTHER" id="PTHR36441:SF1">
    <property type="entry name" value="DUF503 DOMAIN-CONTAINING PROTEIN"/>
    <property type="match status" value="1"/>
</dbReference>
<dbReference type="RefSeq" id="WP_010172525.1">
    <property type="nucleotide sequence ID" value="NZ_LDYG01000024.1"/>
</dbReference>
<gene>
    <name evidence="1" type="ORF">Q75_06375</name>
</gene>
<sequence>MIGSLECEFFIPHVHSLKEKRSVLQKVLTRLKQKRNVSVAEIDHQDMWQRTRIAIVTVASSKLACEKELERCVTFLDSFPEWERTDIVYEWL</sequence>
<dbReference type="OrthoDB" id="9809023at2"/>
<dbReference type="STRING" id="1150625.Q75_06375"/>
<evidence type="ECO:0008006" key="3">
    <source>
        <dbReference type="Google" id="ProtNLM"/>
    </source>
</evidence>
<dbReference type="EMBL" id="LDYG01000024">
    <property type="protein sequence ID" value="KUP07149.1"/>
    <property type="molecule type" value="Genomic_DNA"/>
</dbReference>
<dbReference type="PATRIC" id="fig|1150625.3.peg.1332"/>
<accession>A0A147K9P7</accession>
<comment type="caution">
    <text evidence="1">The sequence shown here is derived from an EMBL/GenBank/DDBJ whole genome shotgun (WGS) entry which is preliminary data.</text>
</comment>
<dbReference type="AlphaFoldDB" id="A0A147K9P7"/>
<evidence type="ECO:0000313" key="2">
    <source>
        <dbReference type="Proteomes" id="UP000074108"/>
    </source>
</evidence>
<dbReference type="PANTHER" id="PTHR36441">
    <property type="entry name" value="HYPOTHETICAL CYTOSOLIC PROTEIN"/>
    <property type="match status" value="1"/>
</dbReference>
<organism evidence="1 2">
    <name type="scientific">Bacillus coahuilensis p1.1.43</name>
    <dbReference type="NCBI Taxonomy" id="1150625"/>
    <lineage>
        <taxon>Bacteria</taxon>
        <taxon>Bacillati</taxon>
        <taxon>Bacillota</taxon>
        <taxon>Bacilli</taxon>
        <taxon>Bacillales</taxon>
        <taxon>Bacillaceae</taxon>
        <taxon>Bacillus</taxon>
    </lineage>
</organism>
<dbReference type="Pfam" id="PF04456">
    <property type="entry name" value="DUF503"/>
    <property type="match status" value="1"/>
</dbReference>
<dbReference type="SUPFAM" id="SSF103007">
    <property type="entry name" value="Hypothetical protein TT1725"/>
    <property type="match status" value="1"/>
</dbReference>
<dbReference type="Gene3D" id="3.30.70.1120">
    <property type="entry name" value="TT1725-like"/>
    <property type="match status" value="1"/>
</dbReference>
<dbReference type="InterPro" id="IPR036746">
    <property type="entry name" value="TT1725-like_sf"/>
</dbReference>
<protein>
    <recommendedName>
        <fullName evidence="3">YlxP-like protein</fullName>
    </recommendedName>
</protein>
<keyword evidence="2" id="KW-1185">Reference proteome</keyword>